<evidence type="ECO:0000313" key="9">
    <source>
        <dbReference type="EMBL" id="KAK7489951.1"/>
    </source>
</evidence>
<evidence type="ECO:0000256" key="1">
    <source>
        <dbReference type="ARBA" id="ARBA00004479"/>
    </source>
</evidence>
<dbReference type="AlphaFoldDB" id="A0ABD0KSD9"/>
<comment type="similarity">
    <text evidence="2">Belongs to the EMP24/GP25L family.</text>
</comment>
<keyword evidence="6 7" id="KW-0472">Membrane</keyword>
<dbReference type="Proteomes" id="UP001519460">
    <property type="component" value="Unassembled WGS sequence"/>
</dbReference>
<feature type="transmembrane region" description="Helical" evidence="7">
    <location>
        <begin position="40"/>
        <end position="62"/>
    </location>
</feature>
<gene>
    <name evidence="9" type="ORF">BaRGS_00018816</name>
</gene>
<dbReference type="InterPro" id="IPR009038">
    <property type="entry name" value="GOLD_dom"/>
</dbReference>
<keyword evidence="10" id="KW-1185">Reference proteome</keyword>
<dbReference type="GO" id="GO:0016020">
    <property type="term" value="C:membrane"/>
    <property type="evidence" value="ECO:0007669"/>
    <property type="project" value="UniProtKB-SubCell"/>
</dbReference>
<evidence type="ECO:0000256" key="5">
    <source>
        <dbReference type="ARBA" id="ARBA00022989"/>
    </source>
</evidence>
<dbReference type="EMBL" id="JACVVK020000132">
    <property type="protein sequence ID" value="KAK7489951.1"/>
    <property type="molecule type" value="Genomic_DNA"/>
</dbReference>
<dbReference type="PANTHER" id="PTHR22811">
    <property type="entry name" value="TRANSMEMBRANE EMP24 DOMAIN-CONTAINING PROTEIN"/>
    <property type="match status" value="1"/>
</dbReference>
<comment type="subcellular location">
    <subcellularLocation>
        <location evidence="1">Membrane</location>
        <topology evidence="1">Single-pass type I membrane protein</topology>
    </subcellularLocation>
</comment>
<evidence type="ECO:0000256" key="3">
    <source>
        <dbReference type="ARBA" id="ARBA00022692"/>
    </source>
</evidence>
<evidence type="ECO:0000259" key="8">
    <source>
        <dbReference type="Pfam" id="PF01105"/>
    </source>
</evidence>
<reference evidence="9 10" key="1">
    <citation type="journal article" date="2023" name="Sci. Data">
        <title>Genome assembly of the Korean intertidal mud-creeper Batillaria attramentaria.</title>
        <authorList>
            <person name="Patra A.K."/>
            <person name="Ho P.T."/>
            <person name="Jun S."/>
            <person name="Lee S.J."/>
            <person name="Kim Y."/>
            <person name="Won Y.J."/>
        </authorList>
    </citation>
    <scope>NUCLEOTIDE SEQUENCE [LARGE SCALE GENOMIC DNA]</scope>
    <source>
        <strain evidence="9">Wonlab-2016</strain>
    </source>
</reference>
<accession>A0ABD0KSD9</accession>
<name>A0ABD0KSD9_9CAEN</name>
<sequence length="80" mass="8638">MEAASADIHGTLARISSYQVYFRHREAAGRAFAESLTNHVLLWSIGETVAVLVVGLGQVMVLRSFFSGPRLSTKSNSVAT</sequence>
<dbReference type="Pfam" id="PF01105">
    <property type="entry name" value="EMP24_GP25L"/>
    <property type="match status" value="1"/>
</dbReference>
<evidence type="ECO:0000256" key="4">
    <source>
        <dbReference type="ARBA" id="ARBA00022729"/>
    </source>
</evidence>
<protein>
    <recommendedName>
        <fullName evidence="8">GOLD domain-containing protein</fullName>
    </recommendedName>
</protein>
<keyword evidence="5 7" id="KW-1133">Transmembrane helix</keyword>
<evidence type="ECO:0000256" key="6">
    <source>
        <dbReference type="ARBA" id="ARBA00023136"/>
    </source>
</evidence>
<evidence type="ECO:0000256" key="7">
    <source>
        <dbReference type="SAM" id="Phobius"/>
    </source>
</evidence>
<comment type="caution">
    <text evidence="9">The sequence shown here is derived from an EMBL/GenBank/DDBJ whole genome shotgun (WGS) entry which is preliminary data.</text>
</comment>
<organism evidence="9 10">
    <name type="scientific">Batillaria attramentaria</name>
    <dbReference type="NCBI Taxonomy" id="370345"/>
    <lineage>
        <taxon>Eukaryota</taxon>
        <taxon>Metazoa</taxon>
        <taxon>Spiralia</taxon>
        <taxon>Lophotrochozoa</taxon>
        <taxon>Mollusca</taxon>
        <taxon>Gastropoda</taxon>
        <taxon>Caenogastropoda</taxon>
        <taxon>Sorbeoconcha</taxon>
        <taxon>Cerithioidea</taxon>
        <taxon>Batillariidae</taxon>
        <taxon>Batillaria</taxon>
    </lineage>
</organism>
<keyword evidence="3 7" id="KW-0812">Transmembrane</keyword>
<proteinExistence type="inferred from homology"/>
<evidence type="ECO:0000313" key="10">
    <source>
        <dbReference type="Proteomes" id="UP001519460"/>
    </source>
</evidence>
<evidence type="ECO:0000256" key="2">
    <source>
        <dbReference type="ARBA" id="ARBA00007104"/>
    </source>
</evidence>
<keyword evidence="4" id="KW-0732">Signal</keyword>
<feature type="domain" description="GOLD" evidence="8">
    <location>
        <begin position="5"/>
        <end position="67"/>
    </location>
</feature>
<dbReference type="InterPro" id="IPR015720">
    <property type="entry name" value="Emp24-like"/>
</dbReference>